<evidence type="ECO:0000313" key="1">
    <source>
        <dbReference type="EMBL" id="OGE27411.1"/>
    </source>
</evidence>
<dbReference type="AlphaFoldDB" id="A0A1F5JFJ3"/>
<accession>A0A1F5JFJ3</accession>
<dbReference type="InterPro" id="IPR007391">
    <property type="entry name" value="Vancomycin_resist_VanW"/>
</dbReference>
<reference evidence="1 2" key="1">
    <citation type="journal article" date="2016" name="Nat. Commun.">
        <title>Thousands of microbial genomes shed light on interconnected biogeochemical processes in an aquifer system.</title>
        <authorList>
            <person name="Anantharaman K."/>
            <person name="Brown C.T."/>
            <person name="Hug L.A."/>
            <person name="Sharon I."/>
            <person name="Castelle C.J."/>
            <person name="Probst A.J."/>
            <person name="Thomas B.C."/>
            <person name="Singh A."/>
            <person name="Wilkins M.J."/>
            <person name="Karaoz U."/>
            <person name="Brodie E.L."/>
            <person name="Williams K.H."/>
            <person name="Hubbard S.S."/>
            <person name="Banfield J.F."/>
        </authorList>
    </citation>
    <scope>NUCLEOTIDE SEQUENCE [LARGE SCALE GENOMIC DNA]</scope>
</reference>
<sequence length="223" mass="25285">MVKKSLQTLIILPLTFGSFLGADSTQHFVSPLRGEYLLAHREMSLDNRYENKFVNDVFKNNILLNLAHMNGRVSKASDIKWDEIAKPFQYEFKLDPNKTFTFHEDVKATYRETLAKTTNAHFNAQEGFKTDGYLFGDGICHLASLINWVAKEAGLSVEALTNHDFANIPDIPKEFGVSIYNIPGSLGSNELQNLYITNNKAKPISFKFEYLDNKLKVSVVELN</sequence>
<name>A0A1F5JFJ3_9BACT</name>
<dbReference type="EMBL" id="MFCP01000039">
    <property type="protein sequence ID" value="OGE27411.1"/>
    <property type="molecule type" value="Genomic_DNA"/>
</dbReference>
<comment type="caution">
    <text evidence="1">The sequence shown here is derived from an EMBL/GenBank/DDBJ whole genome shotgun (WGS) entry which is preliminary data.</text>
</comment>
<proteinExistence type="predicted"/>
<dbReference type="Proteomes" id="UP000177555">
    <property type="component" value="Unassembled WGS sequence"/>
</dbReference>
<protein>
    <submittedName>
        <fullName evidence="1">Uncharacterized protein</fullName>
    </submittedName>
</protein>
<evidence type="ECO:0000313" key="2">
    <source>
        <dbReference type="Proteomes" id="UP000177555"/>
    </source>
</evidence>
<dbReference type="Pfam" id="PF04294">
    <property type="entry name" value="VanW"/>
    <property type="match status" value="1"/>
</dbReference>
<gene>
    <name evidence="1" type="ORF">A2867_02500</name>
</gene>
<organism evidence="1 2">
    <name type="scientific">Candidatus Daviesbacteria bacterium RIFCSPHIGHO2_01_FULL_40_11</name>
    <dbReference type="NCBI Taxonomy" id="1797762"/>
    <lineage>
        <taxon>Bacteria</taxon>
        <taxon>Candidatus Daviesiibacteriota</taxon>
    </lineage>
</organism>